<dbReference type="RefSeq" id="WP_189046141.1">
    <property type="nucleotide sequence ID" value="NZ_BMJQ01000006.1"/>
</dbReference>
<dbReference type="AlphaFoldDB" id="A0A8J3E252"/>
<dbReference type="EMBL" id="BMJQ01000006">
    <property type="protein sequence ID" value="GGF18079.1"/>
    <property type="molecule type" value="Genomic_DNA"/>
</dbReference>
<proteinExistence type="predicted"/>
<accession>A0A8J3E252</accession>
<organism evidence="1 2">
    <name type="scientific">Aliidongia dinghuensis</name>
    <dbReference type="NCBI Taxonomy" id="1867774"/>
    <lineage>
        <taxon>Bacteria</taxon>
        <taxon>Pseudomonadati</taxon>
        <taxon>Pseudomonadota</taxon>
        <taxon>Alphaproteobacteria</taxon>
        <taxon>Rhodospirillales</taxon>
        <taxon>Dongiaceae</taxon>
        <taxon>Aliidongia</taxon>
    </lineage>
</organism>
<dbReference type="Proteomes" id="UP000646365">
    <property type="component" value="Unassembled WGS sequence"/>
</dbReference>
<sequence>MKRSTRPAGPAKRLTTERKKVEENVALPGGIATSLTQIRSSSVNLVITFGQRDDGDDVLVPLVEWQLFGQKSSGEGESDRNDPPPELSSHLLTLDNLAFLLQDIGFDTRNAARLLSAQSNSQAGLMKGRLDYTLRMLRLASEYISDAAEKMEEVLLRSDDEPPADNG</sequence>
<evidence type="ECO:0000313" key="1">
    <source>
        <dbReference type="EMBL" id="GGF18079.1"/>
    </source>
</evidence>
<keyword evidence="2" id="KW-1185">Reference proteome</keyword>
<reference evidence="1" key="2">
    <citation type="submission" date="2020-09" db="EMBL/GenBank/DDBJ databases">
        <authorList>
            <person name="Sun Q."/>
            <person name="Zhou Y."/>
        </authorList>
    </citation>
    <scope>NUCLEOTIDE SEQUENCE</scope>
    <source>
        <strain evidence="1">CGMCC 1.15725</strain>
    </source>
</reference>
<gene>
    <name evidence="1" type="ORF">GCM10011611_24900</name>
</gene>
<reference evidence="1" key="1">
    <citation type="journal article" date="2014" name="Int. J. Syst. Evol. Microbiol.">
        <title>Complete genome sequence of Corynebacterium casei LMG S-19264T (=DSM 44701T), isolated from a smear-ripened cheese.</title>
        <authorList>
            <consortium name="US DOE Joint Genome Institute (JGI-PGF)"/>
            <person name="Walter F."/>
            <person name="Albersmeier A."/>
            <person name="Kalinowski J."/>
            <person name="Ruckert C."/>
        </authorList>
    </citation>
    <scope>NUCLEOTIDE SEQUENCE</scope>
    <source>
        <strain evidence="1">CGMCC 1.15725</strain>
    </source>
</reference>
<name>A0A8J3E252_9PROT</name>
<comment type="caution">
    <text evidence="1">The sequence shown here is derived from an EMBL/GenBank/DDBJ whole genome shotgun (WGS) entry which is preliminary data.</text>
</comment>
<protein>
    <submittedName>
        <fullName evidence="1">Uncharacterized protein</fullName>
    </submittedName>
</protein>
<evidence type="ECO:0000313" key="2">
    <source>
        <dbReference type="Proteomes" id="UP000646365"/>
    </source>
</evidence>